<evidence type="ECO:0000256" key="1">
    <source>
        <dbReference type="ARBA" id="ARBA00004123"/>
    </source>
</evidence>
<evidence type="ECO:0000313" key="9">
    <source>
        <dbReference type="EMBL" id="KAH9828485.1"/>
    </source>
</evidence>
<dbReference type="Proteomes" id="UP001138500">
    <property type="component" value="Unassembled WGS sequence"/>
</dbReference>
<sequence length="173" mass="19276">MEQIVLPHLPAHPLRACMFTHVGNTPFLRQQLLDGNSDFEYAFLDAQVLLSRNQVLGACFRAINDMLNGRMKSRNVHSEIVFSMSLNNNISESFRRFGVGDSTQDIVAIKVGGNAPQMQEHLFKHVEGKPVKFTDDALRHIQDVARVQKILKIEEAGVQAEGYVLGSMAIKGS</sequence>
<evidence type="ECO:0000256" key="4">
    <source>
        <dbReference type="ARBA" id="ARBA00016009"/>
    </source>
</evidence>
<reference evidence="9 10" key="1">
    <citation type="journal article" date="2018" name="IMA Fungus">
        <title>IMA Genome-F 10: Nine draft genome sequences of Claviceps purpurea s.lat., including C. arundinis, C. humidiphila, and C. cf. spartinae, pseudomolecules for the pitch canker pathogen Fusarium circinatum, draft genome of Davidsoniella eucalypti, Grosmannia galeiformis, Quambalaria eucalypti, and Teratosphaeria destructans.</title>
        <authorList>
            <person name="Wingfield B.D."/>
            <person name="Liu M."/>
            <person name="Nguyen H.D."/>
            <person name="Lane F.A."/>
            <person name="Morgan S.W."/>
            <person name="De Vos L."/>
            <person name="Wilken P.M."/>
            <person name="Duong T.A."/>
            <person name="Aylward J."/>
            <person name="Coetzee M.P."/>
            <person name="Dadej K."/>
            <person name="De Beer Z.W."/>
            <person name="Findlay W."/>
            <person name="Havenga M."/>
            <person name="Kolarik M."/>
            <person name="Menzies J.G."/>
            <person name="Naidoo K."/>
            <person name="Pochopski O."/>
            <person name="Shoukouhi P."/>
            <person name="Santana Q.C."/>
            <person name="Seifert K.A."/>
            <person name="Soal N."/>
            <person name="Steenkamp E.T."/>
            <person name="Tatham C.T."/>
            <person name="van der Nest M.A."/>
            <person name="Wingfield M.J."/>
        </authorList>
    </citation>
    <scope>NUCLEOTIDE SEQUENCE [LARGE SCALE GENOMIC DNA]</scope>
    <source>
        <strain evidence="9">CMW44962</strain>
    </source>
</reference>
<gene>
    <name evidence="9" type="ORF">Tdes44962_MAKER02404</name>
</gene>
<dbReference type="PANTHER" id="PTHR15840">
    <property type="entry name" value="CGI-121 FAMILY MEMBER"/>
    <property type="match status" value="1"/>
</dbReference>
<protein>
    <recommendedName>
        <fullName evidence="4">EKC/KEOPS complex subunit CGI121</fullName>
    </recommendedName>
    <alternativeName>
        <fullName evidence="3">EKC/KEOPS complex subunit cgi121</fullName>
    </alternativeName>
</protein>
<name>A0A9W7STQ3_9PEZI</name>
<accession>A0A9W7STQ3</accession>
<dbReference type="GO" id="GO:0000408">
    <property type="term" value="C:EKC/KEOPS complex"/>
    <property type="evidence" value="ECO:0007669"/>
    <property type="project" value="TreeGrafter"/>
</dbReference>
<dbReference type="GO" id="GO:0005829">
    <property type="term" value="C:cytosol"/>
    <property type="evidence" value="ECO:0007669"/>
    <property type="project" value="TreeGrafter"/>
</dbReference>
<dbReference type="AlphaFoldDB" id="A0A9W7STQ3"/>
<evidence type="ECO:0000256" key="2">
    <source>
        <dbReference type="ARBA" id="ARBA00005546"/>
    </source>
</evidence>
<dbReference type="GO" id="GO:0002949">
    <property type="term" value="P:tRNA threonylcarbamoyladenosine modification"/>
    <property type="evidence" value="ECO:0007669"/>
    <property type="project" value="TreeGrafter"/>
</dbReference>
<keyword evidence="10" id="KW-1185">Reference proteome</keyword>
<evidence type="ECO:0000256" key="5">
    <source>
        <dbReference type="ARBA" id="ARBA00022694"/>
    </source>
</evidence>
<evidence type="ECO:0000256" key="8">
    <source>
        <dbReference type="RuleBase" id="RU004398"/>
    </source>
</evidence>
<organism evidence="9 10">
    <name type="scientific">Teratosphaeria destructans</name>
    <dbReference type="NCBI Taxonomy" id="418781"/>
    <lineage>
        <taxon>Eukaryota</taxon>
        <taxon>Fungi</taxon>
        <taxon>Dikarya</taxon>
        <taxon>Ascomycota</taxon>
        <taxon>Pezizomycotina</taxon>
        <taxon>Dothideomycetes</taxon>
        <taxon>Dothideomycetidae</taxon>
        <taxon>Mycosphaerellales</taxon>
        <taxon>Teratosphaeriaceae</taxon>
        <taxon>Teratosphaeria</taxon>
    </lineage>
</organism>
<dbReference type="Pfam" id="PF08617">
    <property type="entry name" value="CGI-121"/>
    <property type="match status" value="1"/>
</dbReference>
<keyword evidence="5" id="KW-0819">tRNA processing</keyword>
<dbReference type="GO" id="GO:0005634">
    <property type="term" value="C:nucleus"/>
    <property type="evidence" value="ECO:0007669"/>
    <property type="project" value="UniProtKB-SubCell"/>
</dbReference>
<dbReference type="OrthoDB" id="329139at2759"/>
<dbReference type="Gene3D" id="3.30.2380.10">
    <property type="entry name" value="CGI121/TPRKB"/>
    <property type="match status" value="1"/>
</dbReference>
<comment type="caution">
    <text evidence="9">The sequence shown here is derived from an EMBL/GenBank/DDBJ whole genome shotgun (WGS) entry which is preliminary data.</text>
</comment>
<dbReference type="InterPro" id="IPR036504">
    <property type="entry name" value="CGI121/TPRKB_sf"/>
</dbReference>
<reference evidence="9 10" key="2">
    <citation type="journal article" date="2021" name="Curr. Genet.">
        <title>Genetic response to nitrogen starvation in the aggressive Eucalyptus foliar pathogen Teratosphaeria destructans.</title>
        <authorList>
            <person name="Havenga M."/>
            <person name="Wingfield B.D."/>
            <person name="Wingfield M.J."/>
            <person name="Dreyer L.L."/>
            <person name="Roets F."/>
            <person name="Aylward J."/>
        </authorList>
    </citation>
    <scope>NUCLEOTIDE SEQUENCE [LARGE SCALE GENOMIC DNA]</scope>
    <source>
        <strain evidence="9">CMW44962</strain>
    </source>
</reference>
<comment type="similarity">
    <text evidence="2 8">Belongs to the CGI121/TPRKB family.</text>
</comment>
<dbReference type="EMBL" id="RIBY02001556">
    <property type="protein sequence ID" value="KAH9828485.1"/>
    <property type="molecule type" value="Genomic_DNA"/>
</dbReference>
<evidence type="ECO:0000256" key="3">
    <source>
        <dbReference type="ARBA" id="ARBA00015316"/>
    </source>
</evidence>
<dbReference type="PANTHER" id="PTHR15840:SF10">
    <property type="entry name" value="EKC_KEOPS COMPLEX SUBUNIT TPRKB"/>
    <property type="match status" value="1"/>
</dbReference>
<evidence type="ECO:0000256" key="6">
    <source>
        <dbReference type="ARBA" id="ARBA00023242"/>
    </source>
</evidence>
<comment type="subcellular location">
    <subcellularLocation>
        <location evidence="1">Nucleus</location>
    </subcellularLocation>
</comment>
<comment type="function">
    <text evidence="7">Component of the EKC/KEOPS complex that is required for the formation of a threonylcarbamoyl group on adenosine at position 37 (t(6)A37) in tRNAs that read codons beginning with adenine. The complex is probably involved in the transfer of the threonylcarbamoyl moiety of threonylcarbamoyl-AMP (TC-AMP) to the N6 group of A37. CGI121 acts as an allosteric effector that regulates the t(6)A activity of the complex. The EKC/KEOPS complex also promotes both telomere uncapping and telomere elongation. The complex is required for efficient recruitment of transcriptional coactivators. CGI121 is not required for tRNA modification.</text>
</comment>
<evidence type="ECO:0000256" key="7">
    <source>
        <dbReference type="ARBA" id="ARBA00025043"/>
    </source>
</evidence>
<proteinExistence type="inferred from homology"/>
<dbReference type="SUPFAM" id="SSF143870">
    <property type="entry name" value="PF0523-like"/>
    <property type="match status" value="1"/>
</dbReference>
<keyword evidence="6 8" id="KW-0539">Nucleus</keyword>
<dbReference type="InterPro" id="IPR013926">
    <property type="entry name" value="CGI121/TPRKB"/>
</dbReference>
<evidence type="ECO:0000313" key="10">
    <source>
        <dbReference type="Proteomes" id="UP001138500"/>
    </source>
</evidence>